<organism evidence="1 2">
    <name type="scientific">Nakamurella flava</name>
    <dbReference type="NCBI Taxonomy" id="2576308"/>
    <lineage>
        <taxon>Bacteria</taxon>
        <taxon>Bacillati</taxon>
        <taxon>Actinomycetota</taxon>
        <taxon>Actinomycetes</taxon>
        <taxon>Nakamurellales</taxon>
        <taxon>Nakamurellaceae</taxon>
        <taxon>Nakamurella</taxon>
    </lineage>
</organism>
<gene>
    <name evidence="1" type="ORF">FDO65_20290</name>
</gene>
<dbReference type="AlphaFoldDB" id="A0A4U6Q8W9"/>
<evidence type="ECO:0000313" key="1">
    <source>
        <dbReference type="EMBL" id="TKV56309.1"/>
    </source>
</evidence>
<reference evidence="1 2" key="1">
    <citation type="submission" date="2019-05" db="EMBL/GenBank/DDBJ databases">
        <title>Nakamurella sp. N5BH11, whole genome shotgun sequence.</title>
        <authorList>
            <person name="Tuo L."/>
        </authorList>
    </citation>
    <scope>NUCLEOTIDE SEQUENCE [LARGE SCALE GENOMIC DNA]</scope>
    <source>
        <strain evidence="1 2">N5BH11</strain>
    </source>
</reference>
<protein>
    <submittedName>
        <fullName evidence="1">Uncharacterized protein</fullName>
    </submittedName>
</protein>
<dbReference type="RefSeq" id="WP_137451578.1">
    <property type="nucleotide sequence ID" value="NZ_SZZH01000007.1"/>
</dbReference>
<proteinExistence type="predicted"/>
<comment type="caution">
    <text evidence="1">The sequence shown here is derived from an EMBL/GenBank/DDBJ whole genome shotgun (WGS) entry which is preliminary data.</text>
</comment>
<dbReference type="Proteomes" id="UP000306985">
    <property type="component" value="Unassembled WGS sequence"/>
</dbReference>
<accession>A0A4U6Q8W9</accession>
<sequence length="85" mass="9063">MTGYLALAALLLLLSVLDLALHRAHRRTDALPSDDHPDRERVAAELAAIRAHTGPARLVGLLAAAGTATPWHRARLDADEVDLVG</sequence>
<keyword evidence="2" id="KW-1185">Reference proteome</keyword>
<dbReference type="EMBL" id="SZZH01000007">
    <property type="protein sequence ID" value="TKV56309.1"/>
    <property type="molecule type" value="Genomic_DNA"/>
</dbReference>
<evidence type="ECO:0000313" key="2">
    <source>
        <dbReference type="Proteomes" id="UP000306985"/>
    </source>
</evidence>
<name>A0A4U6Q8W9_9ACTN</name>